<reference evidence="1 2" key="1">
    <citation type="submission" date="2024-09" db="EMBL/GenBank/DDBJ databases">
        <title>Chromosome-scale assembly of Riccia fluitans.</title>
        <authorList>
            <person name="Paukszto L."/>
            <person name="Sawicki J."/>
            <person name="Karawczyk K."/>
            <person name="Piernik-Szablinska J."/>
            <person name="Szczecinska M."/>
            <person name="Mazdziarz M."/>
        </authorList>
    </citation>
    <scope>NUCLEOTIDE SEQUENCE [LARGE SCALE GENOMIC DNA]</scope>
    <source>
        <strain evidence="1">Rf_01</strain>
        <tissue evidence="1">Aerial parts of the thallus</tissue>
    </source>
</reference>
<dbReference type="EMBL" id="JBHFFA010000007">
    <property type="protein sequence ID" value="KAL2612341.1"/>
    <property type="molecule type" value="Genomic_DNA"/>
</dbReference>
<evidence type="ECO:0000313" key="2">
    <source>
        <dbReference type="Proteomes" id="UP001605036"/>
    </source>
</evidence>
<accession>A0ABD1XWR7</accession>
<dbReference type="Proteomes" id="UP001605036">
    <property type="component" value="Unassembled WGS sequence"/>
</dbReference>
<protein>
    <submittedName>
        <fullName evidence="1">Uncharacterized protein</fullName>
    </submittedName>
</protein>
<name>A0ABD1XWR7_9MARC</name>
<gene>
    <name evidence="1" type="ORF">R1flu_024033</name>
</gene>
<evidence type="ECO:0000313" key="1">
    <source>
        <dbReference type="EMBL" id="KAL2612341.1"/>
    </source>
</evidence>
<keyword evidence="2" id="KW-1185">Reference proteome</keyword>
<dbReference type="AlphaFoldDB" id="A0ABD1XWR7"/>
<sequence length="89" mass="10108">MTPRSVSGTPKLTNAFKSWEDTHASFPVSIFDLILNILCPVPSMRRFESGKWNQRPTNFSRLYCRPTAGWSQKRLGGRETGTIGHRVLN</sequence>
<proteinExistence type="predicted"/>
<organism evidence="1 2">
    <name type="scientific">Riccia fluitans</name>
    <dbReference type="NCBI Taxonomy" id="41844"/>
    <lineage>
        <taxon>Eukaryota</taxon>
        <taxon>Viridiplantae</taxon>
        <taxon>Streptophyta</taxon>
        <taxon>Embryophyta</taxon>
        <taxon>Marchantiophyta</taxon>
        <taxon>Marchantiopsida</taxon>
        <taxon>Marchantiidae</taxon>
        <taxon>Marchantiales</taxon>
        <taxon>Ricciaceae</taxon>
        <taxon>Riccia</taxon>
    </lineage>
</organism>
<comment type="caution">
    <text evidence="1">The sequence shown here is derived from an EMBL/GenBank/DDBJ whole genome shotgun (WGS) entry which is preliminary data.</text>
</comment>